<comment type="pathway">
    <text evidence="2">Pyrimidine metabolism; UMP biosynthesis via salvage pathway; UMP from uracil: step 1/1.</text>
</comment>
<dbReference type="PANTHER" id="PTHR32315:SF4">
    <property type="entry name" value="URACIL PHOSPHORIBOSYLTRANSFERASE, CHLOROPLASTIC"/>
    <property type="match status" value="1"/>
</dbReference>
<keyword evidence="7 13" id="KW-0808">Transferase</keyword>
<evidence type="ECO:0000256" key="6">
    <source>
        <dbReference type="ARBA" id="ARBA00022676"/>
    </source>
</evidence>
<keyword evidence="9" id="KW-0342">GTP-binding</keyword>
<dbReference type="EMBL" id="CP037899">
    <property type="protein sequence ID" value="QDQ42342.1"/>
    <property type="molecule type" value="Genomic_DNA"/>
</dbReference>
<gene>
    <name evidence="12" type="ORF">A946_09640</name>
    <name evidence="13" type="ORF">kam1_1112</name>
</gene>
<dbReference type="Proteomes" id="UP000031594">
    <property type="component" value="Unassembled WGS sequence"/>
</dbReference>
<dbReference type="Gene3D" id="3.40.50.2020">
    <property type="match status" value="1"/>
</dbReference>
<reference evidence="15" key="3">
    <citation type="submission" date="2019-03" db="EMBL/GenBank/DDBJ databases">
        <title>Complete genome of Methylacidiphilum kamchatkense Kam1.</title>
        <authorList>
            <person name="Kruse T."/>
            <person name="Murarilal Ratnadevi C."/>
            <person name="Erikstad H.-A."/>
            <person name="Birkeland N.-K."/>
        </authorList>
    </citation>
    <scope>NUCLEOTIDE SEQUENCE [LARGE SCALE GENOMIC DNA]</scope>
    <source>
        <strain evidence="15">kam1</strain>
    </source>
</reference>
<evidence type="ECO:0000256" key="8">
    <source>
        <dbReference type="ARBA" id="ARBA00022741"/>
    </source>
</evidence>
<dbReference type="InterPro" id="IPR050054">
    <property type="entry name" value="UPRTase/APRTase"/>
</dbReference>
<evidence type="ECO:0000256" key="5">
    <source>
        <dbReference type="ARBA" id="ARBA00022533"/>
    </source>
</evidence>
<dbReference type="Pfam" id="PF14681">
    <property type="entry name" value="UPRTase"/>
    <property type="match status" value="1"/>
</dbReference>
<comment type="similarity">
    <text evidence="3">Belongs to the UPRTase family.</text>
</comment>
<dbReference type="RefSeq" id="WP_039722009.1">
    <property type="nucleotide sequence ID" value="NZ_CP037899.1"/>
</dbReference>
<evidence type="ECO:0000256" key="9">
    <source>
        <dbReference type="ARBA" id="ARBA00023134"/>
    </source>
</evidence>
<proteinExistence type="inferred from homology"/>
<dbReference type="NCBIfam" id="NF001097">
    <property type="entry name" value="PRK00129.1"/>
    <property type="match status" value="1"/>
</dbReference>
<evidence type="ECO:0000313" key="14">
    <source>
        <dbReference type="Proteomes" id="UP000031594"/>
    </source>
</evidence>
<dbReference type="STRING" id="1202785.A946_09640"/>
<name>A0A0C1V2M5_9BACT</name>
<evidence type="ECO:0000256" key="10">
    <source>
        <dbReference type="NCBIfam" id="TIGR01091"/>
    </source>
</evidence>
<evidence type="ECO:0000256" key="3">
    <source>
        <dbReference type="ARBA" id="ARBA00009516"/>
    </source>
</evidence>
<dbReference type="KEGG" id="mkc:kam1_1112"/>
<dbReference type="Proteomes" id="UP000315925">
    <property type="component" value="Chromosome"/>
</dbReference>
<dbReference type="PANTHER" id="PTHR32315">
    <property type="entry name" value="ADENINE PHOSPHORIBOSYLTRANSFERASE"/>
    <property type="match status" value="1"/>
</dbReference>
<accession>A0A0C1V2M5</accession>
<dbReference type="GO" id="GO:0044206">
    <property type="term" value="P:UMP salvage"/>
    <property type="evidence" value="ECO:0007669"/>
    <property type="project" value="UniProtKB-UniPathway"/>
</dbReference>
<keyword evidence="14" id="KW-1185">Reference proteome</keyword>
<sequence>MSLQIIEHSLLIDRLTRLRDKNTPKSLFGLYMDQVSSILASFATKSLSLEPTEIETPLEKTSTFIFGQEIILTPILRAGLGMLKSFQLLIPEAQVFFLGAVRNEKTLESTLYYGPIPSIKPHHHIFILDPMIATGHTMVKTIKFLKDCGAISIRVVCCIASPEGIKQIQQAFDDVEIITGCVDREINPNGFILPGLGDAGDRLFGLFEESSVSKGSP</sequence>
<evidence type="ECO:0000313" key="15">
    <source>
        <dbReference type="Proteomes" id="UP000315925"/>
    </source>
</evidence>
<evidence type="ECO:0000256" key="7">
    <source>
        <dbReference type="ARBA" id="ARBA00022679"/>
    </source>
</evidence>
<evidence type="ECO:0000256" key="4">
    <source>
        <dbReference type="ARBA" id="ARBA00011894"/>
    </source>
</evidence>
<dbReference type="EMBL" id="JQNX01000008">
    <property type="protein sequence ID" value="KIE57915.1"/>
    <property type="molecule type" value="Genomic_DNA"/>
</dbReference>
<dbReference type="InterPro" id="IPR005765">
    <property type="entry name" value="UPRT"/>
</dbReference>
<dbReference type="GO" id="GO:0006223">
    <property type="term" value="P:uracil salvage"/>
    <property type="evidence" value="ECO:0007669"/>
    <property type="project" value="InterPro"/>
</dbReference>
<evidence type="ECO:0000313" key="13">
    <source>
        <dbReference type="EMBL" id="QDQ42342.1"/>
    </source>
</evidence>
<dbReference type="GO" id="GO:0005525">
    <property type="term" value="F:GTP binding"/>
    <property type="evidence" value="ECO:0007669"/>
    <property type="project" value="UniProtKB-KW"/>
</dbReference>
<keyword evidence="8" id="KW-0547">Nucleotide-binding</keyword>
<comment type="cofactor">
    <cofactor evidence="1">
        <name>Mg(2+)</name>
        <dbReference type="ChEBI" id="CHEBI:18420"/>
    </cofactor>
</comment>
<dbReference type="CDD" id="cd06223">
    <property type="entry name" value="PRTases_typeI"/>
    <property type="match status" value="1"/>
</dbReference>
<organism evidence="13 15">
    <name type="scientific">Methylacidiphilum kamchatkense Kam1</name>
    <dbReference type="NCBI Taxonomy" id="1202785"/>
    <lineage>
        <taxon>Bacteria</taxon>
        <taxon>Pseudomonadati</taxon>
        <taxon>Verrucomicrobiota</taxon>
        <taxon>Methylacidiphilae</taxon>
        <taxon>Methylacidiphilales</taxon>
        <taxon>Methylacidiphilaceae</taxon>
        <taxon>Methylacidiphilum (ex Ratnadevi et al. 2023)</taxon>
    </lineage>
</organism>
<protein>
    <recommendedName>
        <fullName evidence="4 10">Uracil phosphoribosyltransferase</fullName>
        <ecNumber evidence="4 10">2.4.2.9</ecNumber>
    </recommendedName>
</protein>
<dbReference type="AlphaFoldDB" id="A0A0C1V2M5"/>
<evidence type="ECO:0000256" key="1">
    <source>
        <dbReference type="ARBA" id="ARBA00001946"/>
    </source>
</evidence>
<keyword evidence="6 13" id="KW-0328">Glycosyltransferase</keyword>
<dbReference type="UniPathway" id="UPA00574">
    <property type="reaction ID" value="UER00636"/>
</dbReference>
<dbReference type="SUPFAM" id="SSF53271">
    <property type="entry name" value="PRTase-like"/>
    <property type="match status" value="1"/>
</dbReference>
<dbReference type="NCBIfam" id="TIGR01091">
    <property type="entry name" value="upp"/>
    <property type="match status" value="1"/>
</dbReference>
<dbReference type="InterPro" id="IPR029057">
    <property type="entry name" value="PRTase-like"/>
</dbReference>
<dbReference type="EC" id="2.4.2.9" evidence="4 10"/>
<reference evidence="13" key="2">
    <citation type="journal article" date="2019" name="BMC Genomics">
        <title>Complete genome sequence analysis of the thermoacidophilic verrucomicrobial methanotroph 'Candidatus Methylacidiphilum kamchatkense' strain Kam1 and comparison with its closest relatives.</title>
        <authorList>
            <person name="Kruse T."/>
            <person name="Ratnadevi C.M."/>
            <person name="Erikstad H.A."/>
            <person name="Birkeland N.K."/>
        </authorList>
    </citation>
    <scope>NUCLEOTIDE SEQUENCE</scope>
    <source>
        <strain evidence="13">Kam1</strain>
    </source>
</reference>
<feature type="domain" description="Phosphoribosyltransferase" evidence="11">
    <location>
        <begin position="6"/>
        <end position="205"/>
    </location>
</feature>
<evidence type="ECO:0000256" key="2">
    <source>
        <dbReference type="ARBA" id="ARBA00005180"/>
    </source>
</evidence>
<dbReference type="GO" id="GO:0004845">
    <property type="term" value="F:uracil phosphoribosyltransferase activity"/>
    <property type="evidence" value="ECO:0007669"/>
    <property type="project" value="UniProtKB-UniRule"/>
</dbReference>
<reference evidence="12 14" key="1">
    <citation type="submission" date="2014-08" db="EMBL/GenBank/DDBJ databases">
        <title>Methylacidiphilum kamchatkense strain Kam1 draft genome sequence.</title>
        <authorList>
            <person name="Birkeland N.-K."/>
            <person name="Erikstad H.A."/>
        </authorList>
    </citation>
    <scope>NUCLEOTIDE SEQUENCE [LARGE SCALE GENOMIC DNA]</scope>
    <source>
        <strain evidence="12 14">Kam1</strain>
    </source>
</reference>
<evidence type="ECO:0000259" key="11">
    <source>
        <dbReference type="Pfam" id="PF14681"/>
    </source>
</evidence>
<dbReference type="OrthoDB" id="9781675at2"/>
<dbReference type="InterPro" id="IPR000836">
    <property type="entry name" value="PRTase_dom"/>
</dbReference>
<keyword evidence="5" id="KW-0021">Allosteric enzyme</keyword>
<evidence type="ECO:0000313" key="12">
    <source>
        <dbReference type="EMBL" id="KIE57915.1"/>
    </source>
</evidence>